<dbReference type="EMBL" id="NPKI01000019">
    <property type="protein sequence ID" value="PAQ00910.1"/>
    <property type="molecule type" value="Genomic_DNA"/>
</dbReference>
<gene>
    <name evidence="1" type="ORF">CIT25_17745</name>
</gene>
<keyword evidence="2" id="KW-1185">Reference proteome</keyword>
<dbReference type="RefSeq" id="WP_095485867.1">
    <property type="nucleotide sequence ID" value="NZ_CP088151.1"/>
</dbReference>
<proteinExistence type="predicted"/>
<dbReference type="Proteomes" id="UP000216215">
    <property type="component" value="Unassembled WGS sequence"/>
</dbReference>
<name>A0AB36R8N3_9HYPH</name>
<reference evidence="2" key="1">
    <citation type="submission" date="2017-08" db="EMBL/GenBank/DDBJ databases">
        <title>Mesorhizobium wenxinae sp. nov., a novel rhizobial species isolated from root nodules of chickpea (Cicer arietinum L.).</title>
        <authorList>
            <person name="Zhang J."/>
        </authorList>
    </citation>
    <scope>NUCLEOTIDE SEQUENCE [LARGE SCALE GENOMIC DNA]</scope>
    <source>
        <strain evidence="2">USDA 3392</strain>
    </source>
</reference>
<sequence length="158" mass="16328">MAGKDGYSASVTITRPADTTAYTAGDVVGPTVAALEFPQIGAAGRDAMITSAEFAWHVTAVPSGATSFRLHLYDVTPPSALADNAVWDLPAGDRASYLGYIDLGTPVDVGATLFVQSVQINKQVKLAGSSLFGYLVTVGAYTPASASVMKITLRTVAL</sequence>
<protein>
    <submittedName>
        <fullName evidence="1">Uncharacterized protein</fullName>
    </submittedName>
</protein>
<comment type="caution">
    <text evidence="1">The sequence shown here is derived from an EMBL/GenBank/DDBJ whole genome shotgun (WGS) entry which is preliminary data.</text>
</comment>
<evidence type="ECO:0000313" key="1">
    <source>
        <dbReference type="EMBL" id="PAQ00910.1"/>
    </source>
</evidence>
<organism evidence="1 2">
    <name type="scientific">Mesorhizobium mediterraneum</name>
    <dbReference type="NCBI Taxonomy" id="43617"/>
    <lineage>
        <taxon>Bacteria</taxon>
        <taxon>Pseudomonadati</taxon>
        <taxon>Pseudomonadota</taxon>
        <taxon>Alphaproteobacteria</taxon>
        <taxon>Hyphomicrobiales</taxon>
        <taxon>Phyllobacteriaceae</taxon>
        <taxon>Mesorhizobium</taxon>
    </lineage>
</organism>
<accession>A0AB36R8N3</accession>
<dbReference type="AlphaFoldDB" id="A0AB36R8N3"/>
<evidence type="ECO:0000313" key="2">
    <source>
        <dbReference type="Proteomes" id="UP000216215"/>
    </source>
</evidence>